<keyword evidence="4 8" id="KW-0812">Transmembrane</keyword>
<sequence length="356" mass="38237">MQGQRDHLNREQGDVEVGVADLLQNRGGEAKRAAHLPEPPRWLVNWERRRPTLLIECIAEAVGVFFYVYAGLGASATFFVTSAVKEAGFGGLLNIGLCYAFGIVFAIIVAAPVSGGHLSPSFTIAFTIFKGFPLRKVPYYILSQLIGGLIAALCVYGVWKQQLVAITAEMKLAGQTAAIFSPQGPAGIFALFPGATQGNGYLFLNELIGNLFLSVLVFAVLDACNFFVALPSAPYTIGLGYFVIINGFAVNSVALNAARDVPGRMVCAMFFGKECYTGYKAYTAIAALTCFPASIIGAAFHTIFMSDSAKMIVNHPPSMAEEVSMLNESRGFPTISRAITRETVYRDMNGMGSTKS</sequence>
<evidence type="ECO:0000256" key="3">
    <source>
        <dbReference type="ARBA" id="ARBA00022448"/>
    </source>
</evidence>
<feature type="transmembrane region" description="Helical" evidence="9">
    <location>
        <begin position="207"/>
        <end position="228"/>
    </location>
</feature>
<evidence type="ECO:0000256" key="7">
    <source>
        <dbReference type="ARBA" id="ARBA00023136"/>
    </source>
</evidence>
<dbReference type="Pfam" id="PF00230">
    <property type="entry name" value="MIP"/>
    <property type="match status" value="1"/>
</dbReference>
<accession>A0A9P6W822</accession>
<evidence type="ECO:0000313" key="10">
    <source>
        <dbReference type="EMBL" id="KAG0665188.1"/>
    </source>
</evidence>
<dbReference type="AlphaFoldDB" id="A0A9P6W822"/>
<dbReference type="GO" id="GO:0015250">
    <property type="term" value="F:water channel activity"/>
    <property type="evidence" value="ECO:0007669"/>
    <property type="project" value="TreeGrafter"/>
</dbReference>
<protein>
    <recommendedName>
        <fullName evidence="12">Aquaporin-like protein</fullName>
    </recommendedName>
</protein>
<feature type="transmembrane region" description="Helical" evidence="9">
    <location>
        <begin position="92"/>
        <end position="116"/>
    </location>
</feature>
<keyword evidence="11" id="KW-1185">Reference proteome</keyword>
<dbReference type="PRINTS" id="PR00783">
    <property type="entry name" value="MINTRINSICP"/>
</dbReference>
<proteinExistence type="inferred from homology"/>
<evidence type="ECO:0000256" key="6">
    <source>
        <dbReference type="ARBA" id="ARBA00022989"/>
    </source>
</evidence>
<evidence type="ECO:0000256" key="8">
    <source>
        <dbReference type="RuleBase" id="RU000477"/>
    </source>
</evidence>
<keyword evidence="5" id="KW-0677">Repeat</keyword>
<evidence type="ECO:0000256" key="9">
    <source>
        <dbReference type="SAM" id="Phobius"/>
    </source>
</evidence>
<comment type="caution">
    <text evidence="10">The sequence shown here is derived from an EMBL/GenBank/DDBJ whole genome shotgun (WGS) entry which is preliminary data.</text>
</comment>
<evidence type="ECO:0000313" key="11">
    <source>
        <dbReference type="Proteomes" id="UP000777482"/>
    </source>
</evidence>
<dbReference type="SUPFAM" id="SSF81338">
    <property type="entry name" value="Aquaporin-like"/>
    <property type="match status" value="1"/>
</dbReference>
<dbReference type="InterPro" id="IPR050363">
    <property type="entry name" value="MIP/Aquaporin"/>
</dbReference>
<organism evidence="10 11">
    <name type="scientific">Rhodotorula mucilaginosa</name>
    <name type="common">Yeast</name>
    <name type="synonym">Rhodotorula rubra</name>
    <dbReference type="NCBI Taxonomy" id="5537"/>
    <lineage>
        <taxon>Eukaryota</taxon>
        <taxon>Fungi</taxon>
        <taxon>Dikarya</taxon>
        <taxon>Basidiomycota</taxon>
        <taxon>Pucciniomycotina</taxon>
        <taxon>Microbotryomycetes</taxon>
        <taxon>Sporidiobolales</taxon>
        <taxon>Sporidiobolaceae</taxon>
        <taxon>Rhodotorula</taxon>
    </lineage>
</organism>
<dbReference type="GO" id="GO:0015254">
    <property type="term" value="F:glycerol channel activity"/>
    <property type="evidence" value="ECO:0007669"/>
    <property type="project" value="TreeGrafter"/>
</dbReference>
<dbReference type="PANTHER" id="PTHR43829:SF14">
    <property type="entry name" value="AQUAPORIN 3"/>
    <property type="match status" value="1"/>
</dbReference>
<reference evidence="10 11" key="1">
    <citation type="submission" date="2020-11" db="EMBL/GenBank/DDBJ databases">
        <title>Kefir isolates.</title>
        <authorList>
            <person name="Marcisauskas S."/>
            <person name="Kim Y."/>
            <person name="Blasche S."/>
        </authorList>
    </citation>
    <scope>NUCLEOTIDE SEQUENCE [LARGE SCALE GENOMIC DNA]</scope>
    <source>
        <strain evidence="10 11">KR</strain>
    </source>
</reference>
<keyword evidence="6 9" id="KW-1133">Transmembrane helix</keyword>
<dbReference type="PANTHER" id="PTHR43829">
    <property type="entry name" value="AQUAPORIN OR AQUAGLYCEROPORIN RELATED"/>
    <property type="match status" value="1"/>
</dbReference>
<evidence type="ECO:0000256" key="4">
    <source>
        <dbReference type="ARBA" id="ARBA00022692"/>
    </source>
</evidence>
<dbReference type="Proteomes" id="UP000777482">
    <property type="component" value="Unassembled WGS sequence"/>
</dbReference>
<name>A0A9P6W822_RHOMI</name>
<gene>
    <name evidence="10" type="ORF">C6P46_000285</name>
</gene>
<dbReference type="InterPro" id="IPR023271">
    <property type="entry name" value="Aquaporin-like"/>
</dbReference>
<keyword evidence="3 8" id="KW-0813">Transport</keyword>
<evidence type="ECO:0000256" key="2">
    <source>
        <dbReference type="ARBA" id="ARBA00006175"/>
    </source>
</evidence>
<dbReference type="GO" id="GO:0005886">
    <property type="term" value="C:plasma membrane"/>
    <property type="evidence" value="ECO:0007669"/>
    <property type="project" value="TreeGrafter"/>
</dbReference>
<keyword evidence="7 9" id="KW-0472">Membrane</keyword>
<comment type="subcellular location">
    <subcellularLocation>
        <location evidence="1">Membrane</location>
        <topology evidence="1">Multi-pass membrane protein</topology>
    </subcellularLocation>
</comment>
<feature type="transmembrane region" description="Helical" evidence="9">
    <location>
        <begin position="137"/>
        <end position="159"/>
    </location>
</feature>
<evidence type="ECO:0000256" key="1">
    <source>
        <dbReference type="ARBA" id="ARBA00004141"/>
    </source>
</evidence>
<dbReference type="Gene3D" id="1.20.1080.10">
    <property type="entry name" value="Glycerol uptake facilitator protein"/>
    <property type="match status" value="1"/>
</dbReference>
<feature type="transmembrane region" description="Helical" evidence="9">
    <location>
        <begin position="281"/>
        <end position="304"/>
    </location>
</feature>
<dbReference type="EMBL" id="PUHQ01000010">
    <property type="protein sequence ID" value="KAG0665188.1"/>
    <property type="molecule type" value="Genomic_DNA"/>
</dbReference>
<feature type="transmembrane region" description="Helical" evidence="9">
    <location>
        <begin position="235"/>
        <end position="255"/>
    </location>
</feature>
<dbReference type="OrthoDB" id="3222at2759"/>
<evidence type="ECO:0000256" key="5">
    <source>
        <dbReference type="ARBA" id="ARBA00022737"/>
    </source>
</evidence>
<evidence type="ECO:0008006" key="12">
    <source>
        <dbReference type="Google" id="ProtNLM"/>
    </source>
</evidence>
<feature type="transmembrane region" description="Helical" evidence="9">
    <location>
        <begin position="53"/>
        <end position="72"/>
    </location>
</feature>
<comment type="similarity">
    <text evidence="2 8">Belongs to the MIP/aquaporin (TC 1.A.8) family.</text>
</comment>
<dbReference type="InterPro" id="IPR000425">
    <property type="entry name" value="MIP"/>
</dbReference>